<reference evidence="1" key="1">
    <citation type="submission" date="2025-08" db="UniProtKB">
        <authorList>
            <consortium name="Ensembl"/>
        </authorList>
    </citation>
    <scope>IDENTIFICATION</scope>
</reference>
<organism evidence="1 2">
    <name type="scientific">Cercocebus atys</name>
    <name type="common">Sooty mangabey</name>
    <name type="synonym">Cercocebus torquatus atys</name>
    <dbReference type="NCBI Taxonomy" id="9531"/>
    <lineage>
        <taxon>Eukaryota</taxon>
        <taxon>Metazoa</taxon>
        <taxon>Chordata</taxon>
        <taxon>Craniata</taxon>
        <taxon>Vertebrata</taxon>
        <taxon>Euteleostomi</taxon>
        <taxon>Mammalia</taxon>
        <taxon>Eutheria</taxon>
        <taxon>Euarchontoglires</taxon>
        <taxon>Primates</taxon>
        <taxon>Haplorrhini</taxon>
        <taxon>Catarrhini</taxon>
        <taxon>Cercopithecidae</taxon>
        <taxon>Cercopithecinae</taxon>
        <taxon>Cercocebus</taxon>
    </lineage>
</organism>
<dbReference type="Proteomes" id="UP000233060">
    <property type="component" value="Unassembled WGS sequence"/>
</dbReference>
<sequence length="114" mass="11483">MGAPSPLFFNRPPLFLVVWTDMGTEGQPGEGSAKVTQADGSSRAVFAPFVPRGTAGSTGWAGVRQGVQGAWKRGPQPVAASLGSCLPTTALQGGRGSEGAALEGGRFPGWVGVG</sequence>
<dbReference type="OMA" id="FNRPPLF"/>
<evidence type="ECO:0000313" key="2">
    <source>
        <dbReference type="Proteomes" id="UP000233060"/>
    </source>
</evidence>
<reference evidence="1" key="2">
    <citation type="submission" date="2025-09" db="UniProtKB">
        <authorList>
            <consortium name="Ensembl"/>
        </authorList>
    </citation>
    <scope>IDENTIFICATION</scope>
</reference>
<keyword evidence="2" id="KW-1185">Reference proteome</keyword>
<proteinExistence type="predicted"/>
<accession>A0A2K5L1K9</accession>
<protein>
    <submittedName>
        <fullName evidence="1">Uncharacterized protein</fullName>
    </submittedName>
</protein>
<dbReference type="AlphaFoldDB" id="A0A2K5L1K9"/>
<dbReference type="Bgee" id="ENSCATG00000020993">
    <property type="expression patterns" value="Expressed in cerebellum and 12 other cell types or tissues"/>
</dbReference>
<dbReference type="Ensembl" id="ENSCATT00000024212.1">
    <property type="protein sequence ID" value="ENSCATP00000006828.1"/>
    <property type="gene ID" value="ENSCATG00000020993.1"/>
</dbReference>
<dbReference type="GeneTree" id="ENSGT00910000148875"/>
<evidence type="ECO:0000313" key="1">
    <source>
        <dbReference type="Ensembl" id="ENSCATP00000006828.1"/>
    </source>
</evidence>
<name>A0A2K5L1K9_CERAT</name>